<name>A0A6N7XZV1_9FIRM</name>
<protein>
    <submittedName>
        <fullName evidence="3">Uncharacterized protein</fullName>
    </submittedName>
</protein>
<evidence type="ECO:0000256" key="2">
    <source>
        <dbReference type="SAM" id="Phobius"/>
    </source>
</evidence>
<dbReference type="Pfam" id="PF20187">
    <property type="entry name" value="DUF6550"/>
    <property type="match status" value="1"/>
</dbReference>
<keyword evidence="2" id="KW-1133">Transmembrane helix</keyword>
<feature type="compositionally biased region" description="Polar residues" evidence="1">
    <location>
        <begin position="94"/>
        <end position="114"/>
    </location>
</feature>
<dbReference type="RefSeq" id="WP_154442940.1">
    <property type="nucleotide sequence ID" value="NZ_VUNQ01000068.1"/>
</dbReference>
<keyword evidence="4" id="KW-1185">Reference proteome</keyword>
<dbReference type="Proteomes" id="UP000469523">
    <property type="component" value="Unassembled WGS sequence"/>
</dbReference>
<feature type="compositionally biased region" description="Basic and acidic residues" evidence="1">
    <location>
        <begin position="189"/>
        <end position="199"/>
    </location>
</feature>
<feature type="compositionally biased region" description="Basic and acidic residues" evidence="1">
    <location>
        <begin position="135"/>
        <end position="173"/>
    </location>
</feature>
<evidence type="ECO:0000313" key="3">
    <source>
        <dbReference type="EMBL" id="MSU03377.1"/>
    </source>
</evidence>
<keyword evidence="2" id="KW-0812">Transmembrane</keyword>
<dbReference type="InterPro" id="IPR046680">
    <property type="entry name" value="DUF6550"/>
</dbReference>
<proteinExistence type="predicted"/>
<feature type="compositionally biased region" description="Basic and acidic residues" evidence="1">
    <location>
        <begin position="52"/>
        <end position="85"/>
    </location>
</feature>
<feature type="compositionally biased region" description="Polar residues" evidence="1">
    <location>
        <begin position="125"/>
        <end position="134"/>
    </location>
</feature>
<comment type="caution">
    <text evidence="3">The sequence shown here is derived from an EMBL/GenBank/DDBJ whole genome shotgun (WGS) entry which is preliminary data.</text>
</comment>
<dbReference type="AlphaFoldDB" id="A0A6N7XZV1"/>
<evidence type="ECO:0000313" key="4">
    <source>
        <dbReference type="Proteomes" id="UP000469523"/>
    </source>
</evidence>
<organism evidence="3 4">
    <name type="scientific">Tissierella pigra</name>
    <dbReference type="NCBI Taxonomy" id="2607614"/>
    <lineage>
        <taxon>Bacteria</taxon>
        <taxon>Bacillati</taxon>
        <taxon>Bacillota</taxon>
        <taxon>Tissierellia</taxon>
        <taxon>Tissierellales</taxon>
        <taxon>Tissierellaceae</taxon>
        <taxon>Tissierella</taxon>
    </lineage>
</organism>
<gene>
    <name evidence="3" type="ORF">FYJ83_18125</name>
</gene>
<feature type="compositionally biased region" description="Basic and acidic residues" evidence="1">
    <location>
        <begin position="115"/>
        <end position="124"/>
    </location>
</feature>
<dbReference type="EMBL" id="VUNQ01000068">
    <property type="protein sequence ID" value="MSU03377.1"/>
    <property type="molecule type" value="Genomic_DNA"/>
</dbReference>
<keyword evidence="2" id="KW-0472">Membrane</keyword>
<evidence type="ECO:0000256" key="1">
    <source>
        <dbReference type="SAM" id="MobiDB-lite"/>
    </source>
</evidence>
<feature type="transmembrane region" description="Helical" evidence="2">
    <location>
        <begin position="12"/>
        <end position="32"/>
    </location>
</feature>
<sequence length="207" mass="23099">MKNISEKTKKWLVVTGGLVICAMLILMISSQFRKEPIEDTLPNQNIEVDDVTIEKPKDTEKAEKEEVTNDEDKTDNKEAKEKEAEIIVPPIKTPDTQSTNKNGVNKGTEQTIQKNVEKPKEPTKEQLTNPTQKPNGERVTEPPVNVDHDKVEKPEEPPKKNDEPKSGDKKDGKIYVPGFGWIDDIGEGEGVKVDGDGDINKQIGDMN</sequence>
<feature type="region of interest" description="Disordered" evidence="1">
    <location>
        <begin position="52"/>
        <end position="207"/>
    </location>
</feature>
<accession>A0A6N7XZV1</accession>
<reference evidence="3 4" key="1">
    <citation type="submission" date="2019-09" db="EMBL/GenBank/DDBJ databases">
        <title>In-depth cultivation of the pig gut microbiome towards novel bacterial diversity and tailored functional studies.</title>
        <authorList>
            <person name="Wylensek D."/>
            <person name="Hitch T.C.A."/>
            <person name="Clavel T."/>
        </authorList>
    </citation>
    <scope>NUCLEOTIDE SEQUENCE [LARGE SCALE GENOMIC DNA]</scope>
    <source>
        <strain evidence="3 4">WCA3-693-APC-4?</strain>
    </source>
</reference>